<comment type="caution">
    <text evidence="8">The sequence shown here is derived from an EMBL/GenBank/DDBJ whole genome shotgun (WGS) entry which is preliminary data.</text>
</comment>
<dbReference type="GO" id="GO:0003777">
    <property type="term" value="F:microtubule motor activity"/>
    <property type="evidence" value="ECO:0007669"/>
    <property type="project" value="InterPro"/>
</dbReference>
<dbReference type="GO" id="GO:0005524">
    <property type="term" value="F:ATP binding"/>
    <property type="evidence" value="ECO:0007669"/>
    <property type="project" value="UniProtKB-UniRule"/>
</dbReference>
<protein>
    <submittedName>
        <fullName evidence="8">Chromosome-associated kinesin KIF4</fullName>
    </submittedName>
</protein>
<name>A0A1Q9DBH6_SYMMI</name>
<feature type="compositionally biased region" description="Low complexity" evidence="5">
    <location>
        <begin position="1133"/>
        <end position="1143"/>
    </location>
</feature>
<dbReference type="Pfam" id="PF13772">
    <property type="entry name" value="AIG2_2"/>
    <property type="match status" value="1"/>
</dbReference>
<feature type="transmembrane region" description="Helical" evidence="6">
    <location>
        <begin position="1015"/>
        <end position="1034"/>
    </location>
</feature>
<feature type="transmembrane region" description="Helical" evidence="6">
    <location>
        <begin position="1310"/>
        <end position="1331"/>
    </location>
</feature>
<dbReference type="InterPro" id="IPR036961">
    <property type="entry name" value="Kinesin_motor_dom_sf"/>
</dbReference>
<feature type="domain" description="Kinesin motor" evidence="7">
    <location>
        <begin position="358"/>
        <end position="714"/>
    </location>
</feature>
<feature type="transmembrane region" description="Helical" evidence="6">
    <location>
        <begin position="1237"/>
        <end position="1260"/>
    </location>
</feature>
<keyword evidence="6" id="KW-0472">Membrane</keyword>
<keyword evidence="1 3" id="KW-0547">Nucleotide-binding</keyword>
<evidence type="ECO:0000256" key="3">
    <source>
        <dbReference type="PROSITE-ProRule" id="PRU00283"/>
    </source>
</evidence>
<feature type="transmembrane region" description="Helical" evidence="6">
    <location>
        <begin position="1281"/>
        <end position="1298"/>
    </location>
</feature>
<dbReference type="GO" id="GO:0005875">
    <property type="term" value="C:microtubule associated complex"/>
    <property type="evidence" value="ECO:0007669"/>
    <property type="project" value="TreeGrafter"/>
</dbReference>
<evidence type="ECO:0000259" key="7">
    <source>
        <dbReference type="PROSITE" id="PS50067"/>
    </source>
</evidence>
<dbReference type="InterPro" id="IPR013024">
    <property type="entry name" value="GGCT-like"/>
</dbReference>
<feature type="binding site" evidence="3">
    <location>
        <begin position="443"/>
        <end position="450"/>
    </location>
    <ligand>
        <name>ATP</name>
        <dbReference type="ChEBI" id="CHEBI:30616"/>
    </ligand>
</feature>
<evidence type="ECO:0000256" key="6">
    <source>
        <dbReference type="SAM" id="Phobius"/>
    </source>
</evidence>
<dbReference type="SUPFAM" id="SSF110857">
    <property type="entry name" value="Gamma-glutamyl cyclotransferase-like"/>
    <property type="match status" value="1"/>
</dbReference>
<sequence>MLHEIATVLGHAVTSLQHWLHAAAGTAQSFGNAGGGHDQVWTFAYGANMGLAKMHLLGIHPFKSLVGLLPHHELIFDRSLADGINEPAFANIRHIEDPTDPAAVSPVHGVVHAISQKELTALDSSEAPLYHRVQMPVQVSTPHGPHEVKAWTYVGDGSSGSAEAGHRTVHSDEGAPSARYAKLVLCGAKERSLPEWYQERLLRSLDNWGVPRMTCEGQQPHAALQHAGAMLPLVASSSTATAIAFLFCEPGLQSCNGAVLPTAAATAQNCKGESKGMCSQFADSVHKHGCMLVADTVQPRFNPASVDEKRLYILHKLTEMRNLHTADIHRISSCGARSHMDSEGTDAVLPEEEGSLAKVRVCVRFRPVLPGEEGPTGRIKWDEGSAPRSVHIQGGRHETQKAFQFDRVFPPSTSQEEVFKDAGLDELLDALMDGYHSTVFAYGQTGSGKTFTMEGFSYQPGTVAKAPQVRAESTSPENLGIVPRAIHGLFDRIDRRATTGESVFTVRLSFLQIYNERIFDLLNPVHLTKFGQGGGLRLRWNPREASVTVENLFVFECRTADEALNHYKAGVKNRTVASHQMNQASSRSHSVLMMTLERRTDHSVDQSSKLTLVDLAGSERQADTGASGRTLQESASINQSLFVLRKVIAALAKHQTRQAHLALIPYRESKLTILLRDALGGSGYTLMVACLSILDSSVEENLSTLQYACTAGKIRNRPVVNLDPTTLLIKQLQQEVQRLKRQLEIFQKYIIHLTGKPIPQQILHGGTFPNADTLDVAPEAARDEWSAPFVASSQHAPPPGPVVGHLGLSSQERKVATPRGKATTPTEREPTERQPPSFPVPEVPLGLPGPGAEPPRSDPSTEAAETLGISKEELAERLSEAVVSLGQATTENFTLRRKCDAAQKANDALELQVSSLEKELLLHRQHASRVGSDASDAWFGDNLAQLTQMDDQSTALTAMRAAAFYDLILLREELSAGRGLAARSSAGLSSIFPSPTVNSSQSADVSRTQTTARRISFVLLGCVLCACFAARGMLRCRAGHIVEKVKKLKPWQGHIHVRECSYCRNEIDRHEVHYSCPEKCRFYVCHYCYKSEVAKRKSSGQVKHGWGESGRQTSGDSINSKASNVCDMISDSGASSAGSSISSPPMPRPALPKLTVPGTSVASADMRSGHSRGSSTGRSQAARLSYKIQSASKEFLESSWQRSVEVVFWVSVVFISDFIGAFYLQNLTTDEELAFPYPFLTACLSNFVAAILVITIVFLLSKTGTQELVGELAAEAEVDMWVQLILGVLITFEVAAAAKVLSNQHHTMAAWFYMLTPVTTVLVASTNYFGMEVLHKELLTAAGVASLGGMMAVHGPWPSLEGLTSLEWACLAVVFTVGRCLLTQKVMSPAQGRRPGALIVSKLVLLAAFTVGVELSLYNEWHGFWSIPWLPRPGPVFRLVAVIGICDACSVIGTTRLIQITSAAFGALLVPFHTVTLLPIESLNSSISVINWLGLVLCVTSAVMYFKARKSTAEHPAGYSTLPSQLAAANAPLLKALQKLRVAWGPTPQDMSRAAFRTLGPEDEEEDDPRKHDCKGRLDQREAVFNFKQQKLQTDMEMWFMEAVPEIYGASDSDDLDESLQEDAQAEIIAKICSTGDCEAMRQTLLDWLVQCPDPHRRDDFVGKAVSMALKVNMAGRSQK</sequence>
<organism evidence="8 9">
    <name type="scientific">Symbiodinium microadriaticum</name>
    <name type="common">Dinoflagellate</name>
    <name type="synonym">Zooxanthella microadriatica</name>
    <dbReference type="NCBI Taxonomy" id="2951"/>
    <lineage>
        <taxon>Eukaryota</taxon>
        <taxon>Sar</taxon>
        <taxon>Alveolata</taxon>
        <taxon>Dinophyceae</taxon>
        <taxon>Suessiales</taxon>
        <taxon>Symbiodiniaceae</taxon>
        <taxon>Symbiodinium</taxon>
    </lineage>
</organism>
<evidence type="ECO:0000256" key="5">
    <source>
        <dbReference type="SAM" id="MobiDB-lite"/>
    </source>
</evidence>
<feature type="region of interest" description="Disordered" evidence="5">
    <location>
        <begin position="1133"/>
        <end position="1180"/>
    </location>
</feature>
<dbReference type="InterPro" id="IPR027640">
    <property type="entry name" value="Kinesin-like_fam"/>
</dbReference>
<dbReference type="CDD" id="cd00106">
    <property type="entry name" value="KISc"/>
    <property type="match status" value="1"/>
</dbReference>
<feature type="transmembrane region" description="Helical" evidence="6">
    <location>
        <begin position="1486"/>
        <end position="1506"/>
    </location>
</feature>
<dbReference type="Gene3D" id="3.40.850.10">
    <property type="entry name" value="Kinesin motor domain"/>
    <property type="match status" value="1"/>
</dbReference>
<dbReference type="GO" id="GO:0007018">
    <property type="term" value="P:microtubule-based movement"/>
    <property type="evidence" value="ECO:0007669"/>
    <property type="project" value="InterPro"/>
</dbReference>
<dbReference type="PANTHER" id="PTHR47969">
    <property type="entry name" value="CHROMOSOME-ASSOCIATED KINESIN KIF4A-RELATED"/>
    <property type="match status" value="1"/>
</dbReference>
<dbReference type="InterPro" id="IPR036568">
    <property type="entry name" value="GGCT-like_sf"/>
</dbReference>
<dbReference type="GO" id="GO:0008017">
    <property type="term" value="F:microtubule binding"/>
    <property type="evidence" value="ECO:0007669"/>
    <property type="project" value="InterPro"/>
</dbReference>
<feature type="transmembrane region" description="Helical" evidence="6">
    <location>
        <begin position="1363"/>
        <end position="1382"/>
    </location>
</feature>
<dbReference type="GO" id="GO:0051231">
    <property type="term" value="P:spindle elongation"/>
    <property type="evidence" value="ECO:0007669"/>
    <property type="project" value="TreeGrafter"/>
</dbReference>
<dbReference type="SUPFAM" id="SSF52540">
    <property type="entry name" value="P-loop containing nucleoside triphosphate hydrolases"/>
    <property type="match status" value="1"/>
</dbReference>
<dbReference type="InterPro" id="IPR001752">
    <property type="entry name" value="Kinesin_motor_dom"/>
</dbReference>
<dbReference type="SMART" id="SM00129">
    <property type="entry name" value="KISc"/>
    <property type="match status" value="1"/>
</dbReference>
<evidence type="ECO:0000313" key="8">
    <source>
        <dbReference type="EMBL" id="OLP92522.1"/>
    </source>
</evidence>
<feature type="transmembrane region" description="Helical" evidence="6">
    <location>
        <begin position="1338"/>
        <end position="1357"/>
    </location>
</feature>
<feature type="coiled-coil region" evidence="4">
    <location>
        <begin position="722"/>
        <end position="749"/>
    </location>
</feature>
<keyword evidence="2 3" id="KW-0067">ATP-binding</keyword>
<evidence type="ECO:0000256" key="1">
    <source>
        <dbReference type="ARBA" id="ARBA00022741"/>
    </source>
</evidence>
<feature type="coiled-coil region" evidence="4">
    <location>
        <begin position="899"/>
        <end position="926"/>
    </location>
</feature>
<gene>
    <name evidence="8" type="primary">kif4</name>
    <name evidence="8" type="ORF">AK812_SmicGene25675</name>
</gene>
<evidence type="ECO:0000256" key="4">
    <source>
        <dbReference type="SAM" id="Coils"/>
    </source>
</evidence>
<dbReference type="Pfam" id="PF00225">
    <property type="entry name" value="Kinesin"/>
    <property type="match status" value="1"/>
</dbReference>
<dbReference type="InterPro" id="IPR027417">
    <property type="entry name" value="P-loop_NTPase"/>
</dbReference>
<feature type="transmembrane region" description="Helical" evidence="6">
    <location>
        <begin position="1394"/>
        <end position="1415"/>
    </location>
</feature>
<keyword evidence="6" id="KW-1133">Transmembrane helix</keyword>
<dbReference type="Proteomes" id="UP000186817">
    <property type="component" value="Unassembled WGS sequence"/>
</dbReference>
<dbReference type="PRINTS" id="PR00380">
    <property type="entry name" value="KINESINHEAVY"/>
</dbReference>
<dbReference type="Gene3D" id="3.10.490.10">
    <property type="entry name" value="Gamma-glutamyl cyclotransferase-like"/>
    <property type="match status" value="1"/>
</dbReference>
<keyword evidence="9" id="KW-1185">Reference proteome</keyword>
<dbReference type="PANTHER" id="PTHR47969:SF29">
    <property type="entry name" value="KINESIN-LIKE PROTEIN"/>
    <property type="match status" value="1"/>
</dbReference>
<dbReference type="PROSITE" id="PS00411">
    <property type="entry name" value="KINESIN_MOTOR_1"/>
    <property type="match status" value="1"/>
</dbReference>
<keyword evidence="6" id="KW-0812">Transmembrane</keyword>
<feature type="transmembrane region" description="Helical" evidence="6">
    <location>
        <begin position="1206"/>
        <end position="1225"/>
    </location>
</feature>
<dbReference type="OrthoDB" id="419306at2759"/>
<keyword evidence="3" id="KW-0505">Motor protein</keyword>
<dbReference type="PROSITE" id="PS50067">
    <property type="entry name" value="KINESIN_MOTOR_2"/>
    <property type="match status" value="1"/>
</dbReference>
<reference evidence="8 9" key="1">
    <citation type="submission" date="2016-02" db="EMBL/GenBank/DDBJ databases">
        <title>Genome analysis of coral dinoflagellate symbionts highlights evolutionary adaptations to a symbiotic lifestyle.</title>
        <authorList>
            <person name="Aranda M."/>
            <person name="Li Y."/>
            <person name="Liew Y.J."/>
            <person name="Baumgarten S."/>
            <person name="Simakov O."/>
            <person name="Wilson M."/>
            <person name="Piel J."/>
            <person name="Ashoor H."/>
            <person name="Bougouffa S."/>
            <person name="Bajic V.B."/>
            <person name="Ryu T."/>
            <person name="Ravasi T."/>
            <person name="Bayer T."/>
            <person name="Micklem G."/>
            <person name="Kim H."/>
            <person name="Bhak J."/>
            <person name="Lajeunesse T.C."/>
            <person name="Voolstra C.R."/>
        </authorList>
    </citation>
    <scope>NUCLEOTIDE SEQUENCE [LARGE SCALE GENOMIC DNA]</scope>
    <source>
        <strain evidence="8 9">CCMP2467</strain>
    </source>
</reference>
<evidence type="ECO:0000313" key="9">
    <source>
        <dbReference type="Proteomes" id="UP000186817"/>
    </source>
</evidence>
<keyword evidence="4" id="KW-0175">Coiled coil</keyword>
<dbReference type="CDD" id="cd06661">
    <property type="entry name" value="GGCT_like"/>
    <property type="match status" value="1"/>
</dbReference>
<feature type="region of interest" description="Disordered" evidence="5">
    <location>
        <begin position="790"/>
        <end position="865"/>
    </location>
</feature>
<dbReference type="GO" id="GO:0007052">
    <property type="term" value="P:mitotic spindle organization"/>
    <property type="evidence" value="ECO:0007669"/>
    <property type="project" value="TreeGrafter"/>
</dbReference>
<comment type="similarity">
    <text evidence="3">Belongs to the TRAFAC class myosin-kinesin ATPase superfamily. Kinesin family.</text>
</comment>
<accession>A0A1Q9DBH6</accession>
<dbReference type="EMBL" id="LSRX01000619">
    <property type="protein sequence ID" value="OLP92522.1"/>
    <property type="molecule type" value="Genomic_DNA"/>
</dbReference>
<feature type="transmembrane region" description="Helical" evidence="6">
    <location>
        <begin position="1460"/>
        <end position="1480"/>
    </location>
</feature>
<proteinExistence type="inferred from homology"/>
<dbReference type="InterPro" id="IPR019821">
    <property type="entry name" value="Kinesin_motor_CS"/>
</dbReference>
<evidence type="ECO:0000256" key="2">
    <source>
        <dbReference type="ARBA" id="ARBA00022840"/>
    </source>
</evidence>